<dbReference type="InterPro" id="IPR036497">
    <property type="entry name" value="GLTP_sf"/>
</dbReference>
<dbReference type="OrthoDB" id="1715229at2759"/>
<comment type="caution">
    <text evidence="1">The sequence shown here is derived from an EMBL/GenBank/DDBJ whole genome shotgun (WGS) entry which is preliminary data.</text>
</comment>
<protein>
    <submittedName>
        <fullName evidence="1">Uncharacterized protein</fullName>
    </submittedName>
</protein>
<dbReference type="AlphaFoldDB" id="A0A5N6M1Z6"/>
<sequence length="164" mass="18337">MIARSTRIKDLDSSNRHHVRFILVFHRQEIHQFTSAQIAKLQRGQRQQHGTRVGRRLVQLGGGEMGNYGMTISDWLEGDDLETNDLIGSRETTGDEGCLTTGAGTTLSLTVDAFEEISESIKKDASFELDLKPFCEVCSIISTLFGSLRIAFKFAKMEYTSNVC</sequence>
<dbReference type="Gene3D" id="1.10.3520.10">
    <property type="entry name" value="Glycolipid transfer protein"/>
    <property type="match status" value="1"/>
</dbReference>
<dbReference type="EMBL" id="SZYD01000017">
    <property type="protein sequence ID" value="KAD3067887.1"/>
    <property type="molecule type" value="Genomic_DNA"/>
</dbReference>
<keyword evidence="2" id="KW-1185">Reference proteome</keyword>
<proteinExistence type="predicted"/>
<evidence type="ECO:0000313" key="2">
    <source>
        <dbReference type="Proteomes" id="UP000326396"/>
    </source>
</evidence>
<gene>
    <name evidence="1" type="ORF">E3N88_35767</name>
</gene>
<name>A0A5N6M1Z6_9ASTR</name>
<organism evidence="1 2">
    <name type="scientific">Mikania micrantha</name>
    <name type="common">bitter vine</name>
    <dbReference type="NCBI Taxonomy" id="192012"/>
    <lineage>
        <taxon>Eukaryota</taxon>
        <taxon>Viridiplantae</taxon>
        <taxon>Streptophyta</taxon>
        <taxon>Embryophyta</taxon>
        <taxon>Tracheophyta</taxon>
        <taxon>Spermatophyta</taxon>
        <taxon>Magnoliopsida</taxon>
        <taxon>eudicotyledons</taxon>
        <taxon>Gunneridae</taxon>
        <taxon>Pentapetalae</taxon>
        <taxon>asterids</taxon>
        <taxon>campanulids</taxon>
        <taxon>Asterales</taxon>
        <taxon>Asteraceae</taxon>
        <taxon>Asteroideae</taxon>
        <taxon>Heliantheae alliance</taxon>
        <taxon>Eupatorieae</taxon>
        <taxon>Mikania</taxon>
    </lineage>
</organism>
<accession>A0A5N6M1Z6</accession>
<reference evidence="1 2" key="1">
    <citation type="submission" date="2019-05" db="EMBL/GenBank/DDBJ databases">
        <title>Mikania micrantha, genome provides insights into the molecular mechanism of rapid growth.</title>
        <authorList>
            <person name="Liu B."/>
        </authorList>
    </citation>
    <scope>NUCLEOTIDE SEQUENCE [LARGE SCALE GENOMIC DNA]</scope>
    <source>
        <strain evidence="1">NLD-2019</strain>
        <tissue evidence="1">Leaf</tissue>
    </source>
</reference>
<evidence type="ECO:0000313" key="1">
    <source>
        <dbReference type="EMBL" id="KAD3067887.1"/>
    </source>
</evidence>
<dbReference type="Proteomes" id="UP000326396">
    <property type="component" value="Linkage Group LG7"/>
</dbReference>